<dbReference type="PANTHER" id="PTHR12911">
    <property type="entry name" value="SAD1/UNC-84-LIKE PROTEIN-RELATED"/>
    <property type="match status" value="1"/>
</dbReference>
<feature type="domain" description="SUN" evidence="6">
    <location>
        <begin position="119"/>
        <end position="280"/>
    </location>
</feature>
<comment type="subcellular location">
    <subcellularLocation>
        <location evidence="1">Membrane</location>
    </subcellularLocation>
</comment>
<evidence type="ECO:0000256" key="5">
    <source>
        <dbReference type="ARBA" id="ARBA00023136"/>
    </source>
</evidence>
<protein>
    <submittedName>
        <fullName evidence="7">SUN domain-containing protein</fullName>
    </submittedName>
</protein>
<dbReference type="GO" id="GO:0034993">
    <property type="term" value="C:meiotic nuclear membrane microtubule tethering complex"/>
    <property type="evidence" value="ECO:0007669"/>
    <property type="project" value="TreeGrafter"/>
</dbReference>
<dbReference type="PROSITE" id="PS51469">
    <property type="entry name" value="SUN"/>
    <property type="match status" value="1"/>
</dbReference>
<evidence type="ECO:0000313" key="7">
    <source>
        <dbReference type="EMBL" id="PBC25546.1"/>
    </source>
</evidence>
<dbReference type="Pfam" id="PF07738">
    <property type="entry name" value="Sad1_UNC"/>
    <property type="match status" value="1"/>
</dbReference>
<keyword evidence="4" id="KW-0175">Coiled coil</keyword>
<evidence type="ECO:0000313" key="8">
    <source>
        <dbReference type="Proteomes" id="UP000242457"/>
    </source>
</evidence>
<proteinExistence type="predicted"/>
<keyword evidence="2" id="KW-0812">Transmembrane</keyword>
<accession>A0A2A3E2Q6</accession>
<sequence>MSVSHLCDKYSASATFKIIRSDLVNLRTHLNTLSMEVKNVMETRDDLKSKLKEVGYVIPKMSEAILYLRNEVSEGMDLHTKALLKAMSPEAVRELVKNELQTYDADKTGRTDYALANSGGAILSTRDTETYSAGAPVLKLFGIPICQQLNIPQAIIQTGVLPGECWAFKGSRGDVVIQLLGFVHITGVSLEHIPQSISPTGETSTAPKEFSIWGLTNIDDTNPFLFGEFMYDNTGPPVQYFEVEHTSKNAYEIIELKVHSNSGNNEYTCIYRIRIHGTLSKDSG</sequence>
<evidence type="ECO:0000256" key="1">
    <source>
        <dbReference type="ARBA" id="ARBA00004370"/>
    </source>
</evidence>
<dbReference type="Proteomes" id="UP000242457">
    <property type="component" value="Unassembled WGS sequence"/>
</dbReference>
<dbReference type="PANTHER" id="PTHR12911:SF8">
    <property type="entry name" value="KLAROID PROTEIN-RELATED"/>
    <property type="match status" value="1"/>
</dbReference>
<dbReference type="InterPro" id="IPR045119">
    <property type="entry name" value="SUN1-5"/>
</dbReference>
<organism evidence="7 8">
    <name type="scientific">Apis cerana cerana</name>
    <name type="common">Oriental honeybee</name>
    <dbReference type="NCBI Taxonomy" id="94128"/>
    <lineage>
        <taxon>Eukaryota</taxon>
        <taxon>Metazoa</taxon>
        <taxon>Ecdysozoa</taxon>
        <taxon>Arthropoda</taxon>
        <taxon>Hexapoda</taxon>
        <taxon>Insecta</taxon>
        <taxon>Pterygota</taxon>
        <taxon>Neoptera</taxon>
        <taxon>Endopterygota</taxon>
        <taxon>Hymenoptera</taxon>
        <taxon>Apocrita</taxon>
        <taxon>Aculeata</taxon>
        <taxon>Apoidea</taxon>
        <taxon>Anthophila</taxon>
        <taxon>Apidae</taxon>
        <taxon>Apis</taxon>
    </lineage>
</organism>
<dbReference type="STRING" id="94128.A0A2A3E2Q6"/>
<keyword evidence="8" id="KW-1185">Reference proteome</keyword>
<reference evidence="7 8" key="1">
    <citation type="submission" date="2014-07" db="EMBL/GenBank/DDBJ databases">
        <title>Genomic and transcriptomic analysis on Apis cerana provide comprehensive insights into honey bee biology.</title>
        <authorList>
            <person name="Diao Q."/>
            <person name="Sun L."/>
            <person name="Zheng H."/>
            <person name="Zheng H."/>
            <person name="Xu S."/>
            <person name="Wang S."/>
            <person name="Zeng Z."/>
            <person name="Hu F."/>
            <person name="Su S."/>
            <person name="Wu J."/>
        </authorList>
    </citation>
    <scope>NUCLEOTIDE SEQUENCE [LARGE SCALE GENOMIC DNA]</scope>
    <source>
        <tissue evidence="7">Pupae without intestine</tissue>
    </source>
</reference>
<dbReference type="Gene3D" id="2.60.120.260">
    <property type="entry name" value="Galactose-binding domain-like"/>
    <property type="match status" value="1"/>
</dbReference>
<dbReference type="OrthoDB" id="342281at2759"/>
<dbReference type="AlphaFoldDB" id="A0A2A3E2Q6"/>
<name>A0A2A3E2Q6_APICC</name>
<dbReference type="FunFam" id="2.60.120.260:FF:000009">
    <property type="entry name" value="SUN domain-containing protein 1 isoform X1"/>
    <property type="match status" value="1"/>
</dbReference>
<dbReference type="InterPro" id="IPR012919">
    <property type="entry name" value="SUN_dom"/>
</dbReference>
<evidence type="ECO:0000256" key="4">
    <source>
        <dbReference type="ARBA" id="ARBA00023054"/>
    </source>
</evidence>
<keyword evidence="5" id="KW-0472">Membrane</keyword>
<evidence type="ECO:0000259" key="6">
    <source>
        <dbReference type="PROSITE" id="PS51469"/>
    </source>
</evidence>
<evidence type="ECO:0000256" key="2">
    <source>
        <dbReference type="ARBA" id="ARBA00022692"/>
    </source>
</evidence>
<keyword evidence="3" id="KW-1133">Transmembrane helix</keyword>
<evidence type="ECO:0000256" key="3">
    <source>
        <dbReference type="ARBA" id="ARBA00022989"/>
    </source>
</evidence>
<dbReference type="GO" id="GO:0043495">
    <property type="term" value="F:protein-membrane adaptor activity"/>
    <property type="evidence" value="ECO:0007669"/>
    <property type="project" value="TreeGrafter"/>
</dbReference>
<gene>
    <name evidence="7" type="ORF">APICC_08819</name>
</gene>
<dbReference type="EMBL" id="KZ288452">
    <property type="protein sequence ID" value="PBC25546.1"/>
    <property type="molecule type" value="Genomic_DNA"/>
</dbReference>